<feature type="region of interest" description="Disordered" evidence="1">
    <location>
        <begin position="479"/>
        <end position="534"/>
    </location>
</feature>
<dbReference type="EMBL" id="DS990641">
    <property type="protein sequence ID" value="EGC48190.1"/>
    <property type="molecule type" value="Genomic_DNA"/>
</dbReference>
<dbReference type="Proteomes" id="UP000008142">
    <property type="component" value="Unassembled WGS sequence"/>
</dbReference>
<sequence length="534" mass="60520">MCATLTNTDNCVTEEKNIKYCSGWVLASGDTTSAVNELANFLRDNGLAALWYHPSEDVSSVIIAFASDCPDWNFLNGSNEYPSARLRIAVRSALALVSSLRPIAAKEAPYHAGERNTSREENRLSMNLQSAHPVEPMAKEDEKNTSLSKCLIAANGAVDIESVFRDRFSITYDELSVVNTIKKERAARAFYLHFPLEVEDEFQLVLRFLKRYDMVAFSNRIEGDWEKFVKTATTGTILFHQKFIHYENMPMLAKLLRASVNVFNISLSEPIKYLDHDSHLQRLFPHGGIILMTEDFILKESEAALKVLDWFGNFIGRKFPGTWKMFLRPNVQHWLFDLCGSWPDDTLWKMYQTIKSLIPEYPTTMMRAASASPFISTRMIPDYGSRRADDHPNIPKGLTQKERDADHLIEYFAGYALINAERFRRFAVLTTYKPQPRWQAWTHEFQANLIQTSLGPFPPINQIEIMHYPEFKRELMASPTHNAGNSQSGKNNKSGKYTYHSVPSSGLGGGHGHDRAKVSTTASEAGPIDVSRGK</sequence>
<organism evidence="3">
    <name type="scientific">Ajellomyces capsulatus (strain H88)</name>
    <name type="common">Darling's disease fungus</name>
    <name type="synonym">Histoplasma capsulatum</name>
    <dbReference type="NCBI Taxonomy" id="544711"/>
    <lineage>
        <taxon>Eukaryota</taxon>
        <taxon>Fungi</taxon>
        <taxon>Dikarya</taxon>
        <taxon>Ascomycota</taxon>
        <taxon>Pezizomycotina</taxon>
        <taxon>Eurotiomycetes</taxon>
        <taxon>Eurotiomycetidae</taxon>
        <taxon>Onygenales</taxon>
        <taxon>Ajellomycetaceae</taxon>
        <taxon>Histoplasma</taxon>
    </lineage>
</organism>
<evidence type="ECO:0000313" key="3">
    <source>
        <dbReference type="Proteomes" id="UP000008142"/>
    </source>
</evidence>
<protein>
    <submittedName>
        <fullName evidence="2">Uncharacterized protein</fullName>
    </submittedName>
</protein>
<dbReference type="HOGENOM" id="CLU_509919_0_0_1"/>
<accession>F0UQL3</accession>
<evidence type="ECO:0000256" key="1">
    <source>
        <dbReference type="SAM" id="MobiDB-lite"/>
    </source>
</evidence>
<dbReference type="AlphaFoldDB" id="F0UQL3"/>
<dbReference type="OrthoDB" id="1918685at2759"/>
<proteinExistence type="predicted"/>
<dbReference type="STRING" id="544711.F0UQL3"/>
<name>F0UQL3_AJEC8</name>
<reference evidence="3" key="1">
    <citation type="submission" date="2008-07" db="EMBL/GenBank/DDBJ databases">
        <title>Annotation of Ajellomyces capsulatus strain H88.</title>
        <authorList>
            <person name="Champion M."/>
            <person name="Cuomo C."/>
            <person name="Ma L.-J."/>
            <person name="Henn M.R."/>
            <person name="Sil A."/>
            <person name="Goldman B."/>
            <person name="Young S.K."/>
            <person name="Kodira C.D."/>
            <person name="Zeng Q."/>
            <person name="Koehrsen M."/>
            <person name="Alvarado L."/>
            <person name="Berlin A."/>
            <person name="Borenstein D."/>
            <person name="Chen Z."/>
            <person name="Engels R."/>
            <person name="Freedman E."/>
            <person name="Gellesch M."/>
            <person name="Goldberg J."/>
            <person name="Griggs A."/>
            <person name="Gujja S."/>
            <person name="Heiman D."/>
            <person name="Hepburn T."/>
            <person name="Howarth C."/>
            <person name="Jen D."/>
            <person name="Larson L."/>
            <person name="Lewis B."/>
            <person name="Mehta T."/>
            <person name="Park D."/>
            <person name="Pearson M."/>
            <person name="Roberts A."/>
            <person name="Saif S."/>
            <person name="Shea T."/>
            <person name="Shenoy N."/>
            <person name="Sisk P."/>
            <person name="Stolte C."/>
            <person name="Sykes S."/>
            <person name="Walk T."/>
            <person name="White J."/>
            <person name="Yandava C."/>
            <person name="Klein B."/>
            <person name="McEwen J.G."/>
            <person name="Puccia R."/>
            <person name="Goldman G.H."/>
            <person name="Felipe M.S."/>
            <person name="Nino-Vega G."/>
            <person name="San-Blas G."/>
            <person name="Taylor J."/>
            <person name="Mendoza L."/>
            <person name="Galagan J."/>
            <person name="Nusbaum C."/>
            <person name="Birren B."/>
        </authorList>
    </citation>
    <scope>NUCLEOTIDE SEQUENCE [LARGE SCALE GENOMIC DNA]</scope>
    <source>
        <strain evidence="3">H88</strain>
    </source>
</reference>
<gene>
    <name evidence="2" type="ORF">HCEG_07405</name>
</gene>
<evidence type="ECO:0000313" key="2">
    <source>
        <dbReference type="EMBL" id="EGC48190.1"/>
    </source>
</evidence>
<feature type="compositionally biased region" description="Polar residues" evidence="1">
    <location>
        <begin position="479"/>
        <end position="495"/>
    </location>
</feature>